<evidence type="ECO:0008006" key="4">
    <source>
        <dbReference type="Google" id="ProtNLM"/>
    </source>
</evidence>
<gene>
    <name evidence="2" type="ORF">SCARR_04984</name>
</gene>
<evidence type="ECO:0000256" key="1">
    <source>
        <dbReference type="SAM" id="SignalP"/>
    </source>
</evidence>
<sequence length="1214" mass="135204">MNHIRLKTACLLALVLFAGMHIHAASIIYDFEVGSYVGIAVENATLSAADGELKMSIAEEQQSWKARLLFDINQDIFELPRMFFRYRIGHVEPDKVAGCAVTITIDGLTTSNGDLGTWRIYPGLNASTDAWQNIEIDLAPLVESWELTHGQQHGNIETINFYIGNAGDPYFGDLWFEYIKIGDVLAVNDVQVNPFNQQELLVNLSKPVTGTAMASNFTVLVDGIMNPVMQTSLSNSTVVVLRLDSAIEIPREVTDVPDMSLSYNGNDSLVAEGDDLLEAFDLMVLTSAYAENLWKYWGTFNKVTQPYPAVWITNNTVVNGWDWSLPESVAADPNAYFKFAGDDIHELSCGSLRDLHVTWDELEPTEGVYDFESLRQQILDAAEGYDGVSLRLRAALWETVSPTGLPLSGMQLRENAPRWMDSLDIAKINMHTDRTDYQVHNLDIMDPDYHSRYQLLIEALGNSGIPAMEELKVVNLCYRSASYGEEFTVYDQDDFDQLGFEYTADEIASRTKERLDFWADAFGTNVWKLMYVGSGLQSHVDYAGQLGIGSRNGFIEMYGATIHMPQFGITINSDRHVDVDETNPFIANNLRFGDENEEYSNEERFGWKESFPYRYQISSFRMLQMRRNYVMHDNNTLNPELTWYLGLGLSRNVENTPDAWVMLNELSISPWANKNEDGSSNAGPVKNVERWLYQRDISGYETTPCMAVPTAKDLWYADNGRPYDYTARKGQKMGFVVDDRLLLMGEHPVVIKVSYYDGVPGTLKLVYTTSSGTQEKSVVATGEDKVKTVTFFIDAVMDAPDLNFDFELHSVEEVPVFFVRLIKQETDPKTCEFVNTTGDGRWTNAANWDVGTVPATVDAVHHTSVAGSLEVDAESYAYILNISHDAMATVAVSPGGHLMVKNDVKLGTFGNSIGRLLLNNGAATIGNFFFVGDSSHGELEINGGNLNLSLSAWNPLRIGTGEGDGTVNLNGGTILTPGVEMDWSDTDAGSSTLNLNSGLLQIEGSFSAALRMDDDAVMNIDQGVLRWRGDRIADFTTLVTNNYVNWSNGQTNMLTEDWEQSWTNGNSILFADFNDVSNGYTTVWATRTSGYAAWSNQYGLVFGPDGDDDNDQFSNFVEYGLGGDPTNPAHQGHRPTFEKGSDGFNYVHAVRSDPNSGLLYYLELTDNLVSNVWKNEGYTVIGTNIVDGDFNFVSNRIFTAGTTNQFIRLIIEEN</sequence>
<keyword evidence="3" id="KW-1185">Reference proteome</keyword>
<reference evidence="2 3" key="1">
    <citation type="submission" date="2019-04" db="EMBL/GenBank/DDBJ databases">
        <authorList>
            <person name="Van Vliet M D."/>
        </authorList>
    </citation>
    <scope>NUCLEOTIDE SEQUENCE [LARGE SCALE GENOMIC DNA]</scope>
    <source>
        <strain evidence="2 3">F21</strain>
    </source>
</reference>
<proteinExistence type="predicted"/>
<feature type="chain" id="PRO_5025394479" description="Glycoside hydrolase family 42 N-terminal domain-containing protein" evidence="1">
    <location>
        <begin position="25"/>
        <end position="1214"/>
    </location>
</feature>
<feature type="signal peptide" evidence="1">
    <location>
        <begin position="1"/>
        <end position="24"/>
    </location>
</feature>
<dbReference type="RefSeq" id="WP_136064782.1">
    <property type="nucleotide sequence ID" value="NZ_CAAHFH010000003.1"/>
</dbReference>
<dbReference type="EMBL" id="CAAHFH010000003">
    <property type="protein sequence ID" value="VGO22887.1"/>
    <property type="molecule type" value="Genomic_DNA"/>
</dbReference>
<keyword evidence="1" id="KW-0732">Signal</keyword>
<organism evidence="2 3">
    <name type="scientific">Pontiella sulfatireligans</name>
    <dbReference type="NCBI Taxonomy" id="2750658"/>
    <lineage>
        <taxon>Bacteria</taxon>
        <taxon>Pseudomonadati</taxon>
        <taxon>Kiritimatiellota</taxon>
        <taxon>Kiritimatiellia</taxon>
        <taxon>Kiritimatiellales</taxon>
        <taxon>Pontiellaceae</taxon>
        <taxon>Pontiella</taxon>
    </lineage>
</organism>
<evidence type="ECO:0000313" key="3">
    <source>
        <dbReference type="Proteomes" id="UP000346198"/>
    </source>
</evidence>
<dbReference type="Proteomes" id="UP000346198">
    <property type="component" value="Unassembled WGS sequence"/>
</dbReference>
<evidence type="ECO:0000313" key="2">
    <source>
        <dbReference type="EMBL" id="VGO22887.1"/>
    </source>
</evidence>
<accession>A0A6C2UUS9</accession>
<protein>
    <recommendedName>
        <fullName evidence="4">Glycoside hydrolase family 42 N-terminal domain-containing protein</fullName>
    </recommendedName>
</protein>
<name>A0A6C2UUS9_9BACT</name>
<dbReference type="AlphaFoldDB" id="A0A6C2UUS9"/>